<proteinExistence type="predicted"/>
<dbReference type="EMBL" id="JAULSV010000005">
    <property type="protein sequence ID" value="KAK0643387.1"/>
    <property type="molecule type" value="Genomic_DNA"/>
</dbReference>
<protein>
    <recommendedName>
        <fullName evidence="4">BTB domain-containing protein</fullName>
    </recommendedName>
</protein>
<comment type="caution">
    <text evidence="2">The sequence shown here is derived from an EMBL/GenBank/DDBJ whole genome shotgun (WGS) entry which is preliminary data.</text>
</comment>
<dbReference type="InterPro" id="IPR011333">
    <property type="entry name" value="SKP1/BTB/POZ_sf"/>
</dbReference>
<dbReference type="AlphaFoldDB" id="A0AA40CM16"/>
<dbReference type="Proteomes" id="UP001174936">
    <property type="component" value="Unassembled WGS sequence"/>
</dbReference>
<name>A0AA40CM16_9PEZI</name>
<evidence type="ECO:0000313" key="3">
    <source>
        <dbReference type="Proteomes" id="UP001174936"/>
    </source>
</evidence>
<evidence type="ECO:0000313" key="2">
    <source>
        <dbReference type="EMBL" id="KAK0643387.1"/>
    </source>
</evidence>
<dbReference type="Gene3D" id="3.30.710.10">
    <property type="entry name" value="Potassium Channel Kv1.1, Chain A"/>
    <property type="match status" value="1"/>
</dbReference>
<reference evidence="2" key="1">
    <citation type="submission" date="2023-06" db="EMBL/GenBank/DDBJ databases">
        <title>Genome-scale phylogeny and comparative genomics of the fungal order Sordariales.</title>
        <authorList>
            <consortium name="Lawrence Berkeley National Laboratory"/>
            <person name="Hensen N."/>
            <person name="Bonometti L."/>
            <person name="Westerberg I."/>
            <person name="Brannstrom I.O."/>
            <person name="Guillou S."/>
            <person name="Cros-Aarteil S."/>
            <person name="Calhoun S."/>
            <person name="Haridas S."/>
            <person name="Kuo A."/>
            <person name="Mondo S."/>
            <person name="Pangilinan J."/>
            <person name="Riley R."/>
            <person name="Labutti K."/>
            <person name="Andreopoulos B."/>
            <person name="Lipzen A."/>
            <person name="Chen C."/>
            <person name="Yanf M."/>
            <person name="Daum C."/>
            <person name="Ng V."/>
            <person name="Clum A."/>
            <person name="Steindorff A."/>
            <person name="Ohm R."/>
            <person name="Martin F."/>
            <person name="Silar P."/>
            <person name="Natvig D."/>
            <person name="Lalanne C."/>
            <person name="Gautier V."/>
            <person name="Ament-Velasquez S.L."/>
            <person name="Kruys A."/>
            <person name="Hutchinson M.I."/>
            <person name="Powell A.J."/>
            <person name="Barry K."/>
            <person name="Miller A.N."/>
            <person name="Grigoriev I.V."/>
            <person name="Debuchy R."/>
            <person name="Gladieux P."/>
            <person name="Thoren M.H."/>
            <person name="Johannesson H."/>
        </authorList>
    </citation>
    <scope>NUCLEOTIDE SEQUENCE</scope>
    <source>
        <strain evidence="2">SMH2532-1</strain>
    </source>
</reference>
<organism evidence="2 3">
    <name type="scientific">Cercophora newfieldiana</name>
    <dbReference type="NCBI Taxonomy" id="92897"/>
    <lineage>
        <taxon>Eukaryota</taxon>
        <taxon>Fungi</taxon>
        <taxon>Dikarya</taxon>
        <taxon>Ascomycota</taxon>
        <taxon>Pezizomycotina</taxon>
        <taxon>Sordariomycetes</taxon>
        <taxon>Sordariomycetidae</taxon>
        <taxon>Sordariales</taxon>
        <taxon>Lasiosphaeriaceae</taxon>
        <taxon>Cercophora</taxon>
    </lineage>
</organism>
<gene>
    <name evidence="2" type="ORF">B0T16DRAFT_181095</name>
</gene>
<keyword evidence="3" id="KW-1185">Reference proteome</keyword>
<accession>A0AA40CM16</accession>
<evidence type="ECO:0000256" key="1">
    <source>
        <dbReference type="SAM" id="MobiDB-lite"/>
    </source>
</evidence>
<feature type="region of interest" description="Disordered" evidence="1">
    <location>
        <begin position="31"/>
        <end position="54"/>
    </location>
</feature>
<evidence type="ECO:0008006" key="4">
    <source>
        <dbReference type="Google" id="ProtNLM"/>
    </source>
</evidence>
<sequence length="419" mass="46209">MEMATTNLVIDPRGDILLYFPGRHQQQQDAALADPTQRQPETEGDQMSLELSSPQTVCGSLTHHTIDGFAHFASTSSSSSSNLSSPSGAVSLQVSSSVLCLASPVFSAMLSSPMAEGQGFRAAGSPRPFPITLPEDDGHVFAILANVLHFRPDNVPWLPATSTLLALALLVDKYVCVPALRCHGEIWLNRAAEAPRDNAPEFPAFFESRYDLLLFAYVLDLPASFFQLSWDVVLNHRQQLKQETEYGLDLPIPKDHELLRHDLHSEIAKRKARLRREVHNALMEPVSRVTSLLVNYGGADGKPPCPNAAFAIGNYMAFLDFNNLSPWRAQYETDSFSSIIKRALEAAELSKDNAALRFEACSRTRCSCDAMAYGDAVDMARILARSLAGALNWKLGACLDCLKNGREYRGTEACRLEHW</sequence>